<dbReference type="EMBL" id="JARJFB010000096">
    <property type="protein sequence ID" value="MEA0971223.1"/>
    <property type="molecule type" value="Genomic_DNA"/>
</dbReference>
<dbReference type="InterPro" id="IPR004437">
    <property type="entry name" value="ParB/RepB/Spo0J"/>
</dbReference>
<dbReference type="NCBIfam" id="TIGR00180">
    <property type="entry name" value="parB_part"/>
    <property type="match status" value="1"/>
</dbReference>
<evidence type="ECO:0000256" key="3">
    <source>
        <dbReference type="ARBA" id="ARBA00022829"/>
    </source>
</evidence>
<dbReference type="InterPro" id="IPR003115">
    <property type="entry name" value="ParB_N"/>
</dbReference>
<dbReference type="SUPFAM" id="SSF110849">
    <property type="entry name" value="ParB/Sulfiredoxin"/>
    <property type="match status" value="1"/>
</dbReference>
<reference evidence="5 6" key="1">
    <citation type="submission" date="2023-03" db="EMBL/GenBank/DDBJ databases">
        <title>Host association and intracellularity evolved multiple times independently in the Rickettsiales.</title>
        <authorList>
            <person name="Castelli M."/>
            <person name="Nardi T."/>
            <person name="Gammuto L."/>
            <person name="Bellinzona G."/>
            <person name="Sabaneyeva E."/>
            <person name="Potekhin A."/>
            <person name="Serra V."/>
            <person name="Petroni G."/>
            <person name="Sassera D."/>
        </authorList>
    </citation>
    <scope>NUCLEOTIDE SEQUENCE [LARGE SCALE GENOMIC DNA]</scope>
    <source>
        <strain evidence="5 6">Sr 2-6</strain>
    </source>
</reference>
<name>A0ABU5NDH6_9RICK</name>
<dbReference type="PANTHER" id="PTHR33375:SF1">
    <property type="entry name" value="CHROMOSOME-PARTITIONING PROTEIN PARB-RELATED"/>
    <property type="match status" value="1"/>
</dbReference>
<dbReference type="CDD" id="cd16405">
    <property type="entry name" value="RepB_like_N"/>
    <property type="match status" value="1"/>
</dbReference>
<feature type="domain" description="ParB-like N-terminal" evidence="4">
    <location>
        <begin position="4"/>
        <end position="95"/>
    </location>
</feature>
<dbReference type="PANTHER" id="PTHR33375">
    <property type="entry name" value="CHROMOSOME-PARTITIONING PROTEIN PARB-RELATED"/>
    <property type="match status" value="1"/>
</dbReference>
<sequence length="252" mass="28632">MKVLNIDPATCKRWKYADRAESEFFKINELAEDILRNGQINPVLIRLSDDKEYEYELFAGARRWRACLLARIPLKAILTDFDDKEAAISQIKENEKVGISPYSKGLSYNLLIKNKVLTQEQLAINIGVSRSKIQSLLCFAKIPKSVINAIDNTDKISARAANSIYSLSRKGNDYINALIEIADKIKNGLASYDIEESVKTIVSGKKEEIDNDIRDNKGEIVARWRMGSLIIRAKNSTDRRKLAKLVEYFLND</sequence>
<comment type="similarity">
    <text evidence="1">Belongs to the ParB family.</text>
</comment>
<dbReference type="Proteomes" id="UP001291687">
    <property type="component" value="Unassembled WGS sequence"/>
</dbReference>
<evidence type="ECO:0000259" key="4">
    <source>
        <dbReference type="SMART" id="SM00470"/>
    </source>
</evidence>
<proteinExistence type="inferred from homology"/>
<organism evidence="5 6">
    <name type="scientific">Candidatus Megaera venefica</name>
    <dbReference type="NCBI Taxonomy" id="2055910"/>
    <lineage>
        <taxon>Bacteria</taxon>
        <taxon>Pseudomonadati</taxon>
        <taxon>Pseudomonadota</taxon>
        <taxon>Alphaproteobacteria</taxon>
        <taxon>Rickettsiales</taxon>
        <taxon>Rickettsiaceae</taxon>
        <taxon>Candidatus Megaera</taxon>
    </lineage>
</organism>
<dbReference type="SMART" id="SM00470">
    <property type="entry name" value="ParB"/>
    <property type="match status" value="1"/>
</dbReference>
<dbReference type="InterPro" id="IPR041468">
    <property type="entry name" value="HTH_ParB/Spo0J"/>
</dbReference>
<evidence type="ECO:0000313" key="6">
    <source>
        <dbReference type="Proteomes" id="UP001291687"/>
    </source>
</evidence>
<dbReference type="Pfam" id="PF17762">
    <property type="entry name" value="HTH_ParB"/>
    <property type="match status" value="1"/>
</dbReference>
<dbReference type="Gene3D" id="1.10.10.2830">
    <property type="match status" value="1"/>
</dbReference>
<evidence type="ECO:0000256" key="2">
    <source>
        <dbReference type="ARBA" id="ARBA00022372"/>
    </source>
</evidence>
<evidence type="ECO:0000313" key="5">
    <source>
        <dbReference type="EMBL" id="MEA0971223.1"/>
    </source>
</evidence>
<dbReference type="InterPro" id="IPR050336">
    <property type="entry name" value="Chromosome_partition/occlusion"/>
</dbReference>
<accession>A0ABU5NDH6</accession>
<dbReference type="InterPro" id="IPR037972">
    <property type="entry name" value="RepB_N"/>
</dbReference>
<dbReference type="InterPro" id="IPR036086">
    <property type="entry name" value="ParB/Sulfiredoxin_sf"/>
</dbReference>
<gene>
    <name evidence="5" type="ORF">Megvenef_01196</name>
</gene>
<keyword evidence="6" id="KW-1185">Reference proteome</keyword>
<dbReference type="Pfam" id="PF02195">
    <property type="entry name" value="ParB_N"/>
    <property type="match status" value="1"/>
</dbReference>
<comment type="caution">
    <text evidence="5">The sequence shown here is derived from an EMBL/GenBank/DDBJ whole genome shotgun (WGS) entry which is preliminary data.</text>
</comment>
<dbReference type="Gene3D" id="3.90.1530.30">
    <property type="match status" value="1"/>
</dbReference>
<keyword evidence="3" id="KW-0159">Chromosome partition</keyword>
<protein>
    <recommendedName>
        <fullName evidence="2">Probable chromosome-partitioning protein ParB</fullName>
    </recommendedName>
</protein>
<dbReference type="RefSeq" id="WP_322777126.1">
    <property type="nucleotide sequence ID" value="NZ_JARJFB010000096.1"/>
</dbReference>
<dbReference type="SUPFAM" id="SSF109709">
    <property type="entry name" value="KorB DNA-binding domain-like"/>
    <property type="match status" value="1"/>
</dbReference>
<evidence type="ECO:0000256" key="1">
    <source>
        <dbReference type="ARBA" id="ARBA00006295"/>
    </source>
</evidence>